<gene>
    <name evidence="1" type="ORF">DDF84_009440</name>
</gene>
<protein>
    <submittedName>
        <fullName evidence="1">Uncharacterized protein</fullName>
    </submittedName>
</protein>
<dbReference type="EMBL" id="CP037900">
    <property type="protein sequence ID" value="QBP09968.1"/>
    <property type="molecule type" value="Genomic_DNA"/>
</dbReference>
<sequence>MQIGDTRTITVCAREPWNDTGIDLDADGVYRFNATGHWIDLVIWTDADGYDSLLIQHQFESKRRVANQKWFTLIGTIGKHDDTAFVIGKEKTWTSPAQGRLFAYANDVPGFYFNNFGHLTLTVERLTQE</sequence>
<organism evidence="1 2">
    <name type="scientific">Cupriavidus metallidurans</name>
    <dbReference type="NCBI Taxonomy" id="119219"/>
    <lineage>
        <taxon>Bacteria</taxon>
        <taxon>Pseudomonadati</taxon>
        <taxon>Pseudomonadota</taxon>
        <taxon>Betaproteobacteria</taxon>
        <taxon>Burkholderiales</taxon>
        <taxon>Burkholderiaceae</taxon>
        <taxon>Cupriavidus</taxon>
    </lineage>
</organism>
<dbReference type="RefSeq" id="WP_017513443.1">
    <property type="nucleotide sequence ID" value="NZ_CP037900.1"/>
</dbReference>
<evidence type="ECO:0000313" key="1">
    <source>
        <dbReference type="EMBL" id="QBP09968.1"/>
    </source>
</evidence>
<evidence type="ECO:0000313" key="2">
    <source>
        <dbReference type="Proteomes" id="UP000253772"/>
    </source>
</evidence>
<reference evidence="1 2" key="1">
    <citation type="submission" date="2019-03" db="EMBL/GenBank/DDBJ databases">
        <title>Comparative insights into the high quality Complete genome sequence of highly metal resistant Cupriavidus metallidurans strain BS1 isolated from a gold-copper mine.</title>
        <authorList>
            <person name="Mazhar H.S."/>
            <person name="Rensing C."/>
        </authorList>
    </citation>
    <scope>NUCLEOTIDE SEQUENCE [LARGE SCALE GENOMIC DNA]</scope>
    <source>
        <strain evidence="1 2">BS1</strain>
    </source>
</reference>
<dbReference type="AlphaFoldDB" id="A0A482IMH5"/>
<dbReference type="Proteomes" id="UP000253772">
    <property type="component" value="Chromosome c1"/>
</dbReference>
<proteinExistence type="predicted"/>
<dbReference type="OrthoDB" id="4378831at2"/>
<dbReference type="Gene3D" id="2.60.120.430">
    <property type="entry name" value="Galactose-binding lectin"/>
    <property type="match status" value="1"/>
</dbReference>
<accession>A0A482IMH5</accession>
<name>A0A482IMH5_9BURK</name>